<evidence type="ECO:0000313" key="10">
    <source>
        <dbReference type="Proteomes" id="UP000240830"/>
    </source>
</evidence>
<dbReference type="GO" id="GO:0005737">
    <property type="term" value="C:cytoplasm"/>
    <property type="evidence" value="ECO:0007669"/>
    <property type="project" value="UniProtKB-SubCell"/>
</dbReference>
<evidence type="ECO:0000256" key="2">
    <source>
        <dbReference type="ARBA" id="ARBA00022490"/>
    </source>
</evidence>
<feature type="repeat" description="Pumilio" evidence="7">
    <location>
        <begin position="471"/>
        <end position="506"/>
    </location>
</feature>
<dbReference type="InterPro" id="IPR033133">
    <property type="entry name" value="PUM-HD"/>
</dbReference>
<comment type="similarity">
    <text evidence="5">Belongs to the PUF3 family.</text>
</comment>
<dbReference type="SMART" id="SM00025">
    <property type="entry name" value="Pumilio"/>
    <property type="match status" value="7"/>
</dbReference>
<dbReference type="AlphaFoldDB" id="A0A2H9TPV7"/>
<dbReference type="CDD" id="cd07920">
    <property type="entry name" value="Pumilio"/>
    <property type="match status" value="1"/>
</dbReference>
<dbReference type="Pfam" id="PF00806">
    <property type="entry name" value="PUF"/>
    <property type="match status" value="7"/>
</dbReference>
<evidence type="ECO:0000256" key="5">
    <source>
        <dbReference type="ARBA" id="ARBA00060736"/>
    </source>
</evidence>
<evidence type="ECO:0000256" key="7">
    <source>
        <dbReference type="PROSITE-ProRule" id="PRU00317"/>
    </source>
</evidence>
<sequence>MESLQEDDPRLDPTYPAFFHSHSRLDPRLPPPFYSPGQSWQQLWPLSSLGPAGSSQLAMLDGVGGNDADLDHASAPARQSLVDRIQADFPRTPSPVYANTLRALRHSKENLSSLHSATGAEQSTDDFLTFSMDRLALEEERRTLKAVQRQGNQPSASSSAEFEWNRQDGTLFGAQNPRTASGVSISLGALGKGRGSEQNAARPPMLAEDIGFGMIAPGGPIPLNSSPFLPAAGNRQASLLEEFRANRLRKLELQDIIGHVVDFSSDQHGSRFIQQKLETANNAERNIVFVEIMPQALQLMTDVFGNYVIQKFFEYGALDQKIGLSKTLQGHVLSLSLQMYGCRVIQKALEHLPAEYQGKIVAELDGHVLRCVKDQNGNHVIQKCIECVPSDVAPFVIQSFKGQIFTLATHPYGCRVIQRIFEHGAEMQSRPLIDELHRFTTNLVQDQYGNYVVQHILEKGPPEDKHEIISKVKGNVLTFSRHKFASNVVEKCVANGSRSDRQALIEEVLELLPDGYY</sequence>
<evidence type="ECO:0000256" key="3">
    <source>
        <dbReference type="ARBA" id="ARBA00022737"/>
    </source>
</evidence>
<protein>
    <recommendedName>
        <fullName evidence="6">Pumilio homology domain family member 3</fullName>
    </recommendedName>
</protein>
<name>A0A2H9TPV7_9FUNG</name>
<keyword evidence="4" id="KW-0694">RNA-binding</keyword>
<comment type="caution">
    <text evidence="9">The sequence shown here is derived from an EMBL/GenBank/DDBJ whole genome shotgun (WGS) entry which is preliminary data.</text>
</comment>
<evidence type="ECO:0000256" key="1">
    <source>
        <dbReference type="ARBA" id="ARBA00004496"/>
    </source>
</evidence>
<feature type="domain" description="PUM-HD" evidence="8">
    <location>
        <begin position="235"/>
        <end position="517"/>
    </location>
</feature>
<evidence type="ECO:0000256" key="4">
    <source>
        <dbReference type="ARBA" id="ARBA00022884"/>
    </source>
</evidence>
<reference evidence="9 10" key="1">
    <citation type="submission" date="2016-10" db="EMBL/GenBank/DDBJ databases">
        <title>The genome of Paramicrosporidium saccamoebae is the missing link in understanding Cryptomycota and Microsporidia evolution.</title>
        <authorList>
            <person name="Quandt C.A."/>
            <person name="Beaudet D."/>
            <person name="Corsaro D."/>
            <person name="Michel R."/>
            <person name="Corradi N."/>
            <person name="James T."/>
        </authorList>
    </citation>
    <scope>NUCLEOTIDE SEQUENCE [LARGE SCALE GENOMIC DNA]</scope>
    <source>
        <strain evidence="9 10">KSL3</strain>
    </source>
</reference>
<dbReference type="InterPro" id="IPR011989">
    <property type="entry name" value="ARM-like"/>
</dbReference>
<dbReference type="OrthoDB" id="668540at2759"/>
<dbReference type="InterPro" id="IPR016024">
    <property type="entry name" value="ARM-type_fold"/>
</dbReference>
<feature type="repeat" description="Pumilio" evidence="7">
    <location>
        <begin position="363"/>
        <end position="398"/>
    </location>
</feature>
<evidence type="ECO:0000313" key="9">
    <source>
        <dbReference type="EMBL" id="PJF19779.1"/>
    </source>
</evidence>
<dbReference type="Gene3D" id="1.25.10.10">
    <property type="entry name" value="Leucine-rich Repeat Variant"/>
    <property type="match status" value="1"/>
</dbReference>
<feature type="repeat" description="Pumilio" evidence="7">
    <location>
        <begin position="255"/>
        <end position="290"/>
    </location>
</feature>
<dbReference type="InterPro" id="IPR033712">
    <property type="entry name" value="Pumilio_RNA-bd"/>
</dbReference>
<dbReference type="PANTHER" id="PTHR12537:SF12">
    <property type="entry name" value="MATERNAL PROTEIN PUMILIO"/>
    <property type="match status" value="1"/>
</dbReference>
<evidence type="ECO:0000256" key="6">
    <source>
        <dbReference type="ARBA" id="ARBA00081811"/>
    </source>
</evidence>
<gene>
    <name evidence="9" type="ORF">PSACC_00445</name>
</gene>
<dbReference type="GO" id="GO:0010608">
    <property type="term" value="P:post-transcriptional regulation of gene expression"/>
    <property type="evidence" value="ECO:0007669"/>
    <property type="project" value="TreeGrafter"/>
</dbReference>
<keyword evidence="2" id="KW-0963">Cytoplasm</keyword>
<dbReference type="PROSITE" id="PS50303">
    <property type="entry name" value="PUM_HD"/>
    <property type="match status" value="1"/>
</dbReference>
<proteinExistence type="inferred from homology"/>
<dbReference type="EMBL" id="MTSL01000041">
    <property type="protein sequence ID" value="PJF19779.1"/>
    <property type="molecule type" value="Genomic_DNA"/>
</dbReference>
<feature type="repeat" description="Pumilio" evidence="7">
    <location>
        <begin position="399"/>
        <end position="434"/>
    </location>
</feature>
<dbReference type="FunFam" id="1.25.10.10:FF:000004">
    <property type="entry name" value="Pumilio homolog 1 isoform 2"/>
    <property type="match status" value="1"/>
</dbReference>
<feature type="repeat" description="Pumilio" evidence="7">
    <location>
        <begin position="291"/>
        <end position="326"/>
    </location>
</feature>
<feature type="repeat" description="Pumilio" evidence="7">
    <location>
        <begin position="435"/>
        <end position="470"/>
    </location>
</feature>
<organism evidence="9 10">
    <name type="scientific">Paramicrosporidium saccamoebae</name>
    <dbReference type="NCBI Taxonomy" id="1246581"/>
    <lineage>
        <taxon>Eukaryota</taxon>
        <taxon>Fungi</taxon>
        <taxon>Fungi incertae sedis</taxon>
        <taxon>Cryptomycota</taxon>
        <taxon>Cryptomycota incertae sedis</taxon>
        <taxon>Paramicrosporidium</taxon>
    </lineage>
</organism>
<dbReference type="SUPFAM" id="SSF48371">
    <property type="entry name" value="ARM repeat"/>
    <property type="match status" value="1"/>
</dbReference>
<evidence type="ECO:0000259" key="8">
    <source>
        <dbReference type="PROSITE" id="PS50303"/>
    </source>
</evidence>
<dbReference type="GO" id="GO:0003730">
    <property type="term" value="F:mRNA 3'-UTR binding"/>
    <property type="evidence" value="ECO:0007669"/>
    <property type="project" value="TreeGrafter"/>
</dbReference>
<feature type="repeat" description="Pumilio" evidence="7">
    <location>
        <begin position="327"/>
        <end position="362"/>
    </location>
</feature>
<dbReference type="InterPro" id="IPR001313">
    <property type="entry name" value="Pumilio_RNA-bd_rpt"/>
</dbReference>
<dbReference type="PROSITE" id="PS50302">
    <property type="entry name" value="PUM"/>
    <property type="match status" value="7"/>
</dbReference>
<comment type="subcellular location">
    <subcellularLocation>
        <location evidence="1">Cytoplasm</location>
    </subcellularLocation>
</comment>
<keyword evidence="3" id="KW-0677">Repeat</keyword>
<accession>A0A2H9TPV7</accession>
<dbReference type="Proteomes" id="UP000240830">
    <property type="component" value="Unassembled WGS sequence"/>
</dbReference>
<keyword evidence="10" id="KW-1185">Reference proteome</keyword>
<dbReference type="STRING" id="1246581.A0A2H9TPV7"/>
<dbReference type="PANTHER" id="PTHR12537">
    <property type="entry name" value="RNA BINDING PROTEIN PUMILIO-RELATED"/>
    <property type="match status" value="1"/>
</dbReference>